<dbReference type="InterPro" id="IPR000253">
    <property type="entry name" value="FHA_dom"/>
</dbReference>
<evidence type="ECO:0000256" key="2">
    <source>
        <dbReference type="ARBA" id="ARBA00022475"/>
    </source>
</evidence>
<dbReference type="Pfam" id="PF13240">
    <property type="entry name" value="Zn_Ribbon_1"/>
    <property type="match status" value="1"/>
</dbReference>
<dbReference type="Gene3D" id="2.60.200.20">
    <property type="match status" value="1"/>
</dbReference>
<evidence type="ECO:0000256" key="3">
    <source>
        <dbReference type="ARBA" id="ARBA00022553"/>
    </source>
</evidence>
<dbReference type="InterPro" id="IPR010432">
    <property type="entry name" value="RDD"/>
</dbReference>
<evidence type="ECO:0000256" key="6">
    <source>
        <dbReference type="ARBA" id="ARBA00023136"/>
    </source>
</evidence>
<keyword evidence="5 8" id="KW-1133">Transmembrane helix</keyword>
<dbReference type="Pfam" id="PF06271">
    <property type="entry name" value="RDD"/>
    <property type="match status" value="1"/>
</dbReference>
<keyword evidence="2" id="KW-1003">Cell membrane</keyword>
<dbReference type="SUPFAM" id="SSF49879">
    <property type="entry name" value="SMAD/FHA domain"/>
    <property type="match status" value="1"/>
</dbReference>
<dbReference type="InterPro" id="IPR051791">
    <property type="entry name" value="Pra-immunoreactive"/>
</dbReference>
<dbReference type="InterPro" id="IPR026870">
    <property type="entry name" value="Zinc_ribbon_dom"/>
</dbReference>
<dbReference type="CDD" id="cd00060">
    <property type="entry name" value="FHA"/>
    <property type="match status" value="1"/>
</dbReference>
<feature type="domain" description="FHA" evidence="9">
    <location>
        <begin position="432"/>
        <end position="487"/>
    </location>
</feature>
<evidence type="ECO:0000313" key="10">
    <source>
        <dbReference type="EMBL" id="POH75029.1"/>
    </source>
</evidence>
<evidence type="ECO:0000256" key="7">
    <source>
        <dbReference type="SAM" id="MobiDB-lite"/>
    </source>
</evidence>
<keyword evidence="3" id="KW-0597">Phosphoprotein</keyword>
<sequence length="522" mass="53154">MAFAWCGTKLQTVSAVQEVIRSHKKGTKYMAQKAAEPCRNCGAVLSPGAAFCTLCGAAVNNRAASSAPASVPLGVPGAGSLPGIVSVGTTQTGPLVAPREREVDPRIAAATALVPGGAGRRLAAKLIDGVLPGILLGVAAGIGASKIAVTQVGEFAQVNLSWLLILTGIASVLSLAYGIWLWLWEAKSGKTPGNIMVGLRTTNMDGGPAGVLAIFLRNVVIAVSSIVPTLGPLLVVISNTWDANGKRQGWHDKLAHTLVFNVKAGRDPLETGGIEERANFVPAAVPTLSPVTSPLAQRPASEAARSAVGNSAAGNSTTGKSAAVPGPAVPGVQGQQFQGPITSVPGAATGAAPLVQQPQQPPSQPIQFSQASSFAPPPPAVRETTTKPYAGQPPIGLLDDDAGDTRVRPIPAAVGLRLTFDDGHTEDITAVALIGRNPAGYDGEMISRLVSVQDSSRSVSKTHLHVRASGEGLWVTDRNSTNGSAITAVGGGRTALNGGTPALAGIGTRVHFGDRSFVVGRP</sequence>
<keyword evidence="4 8" id="KW-0812">Transmembrane</keyword>
<dbReference type="GO" id="GO:0005886">
    <property type="term" value="C:plasma membrane"/>
    <property type="evidence" value="ECO:0007669"/>
    <property type="project" value="UniProtKB-SubCell"/>
</dbReference>
<gene>
    <name evidence="10" type="ORF">CVS27_03685</name>
</gene>
<comment type="subcellular location">
    <subcellularLocation>
        <location evidence="1">Cell membrane</location>
        <topology evidence="1">Multi-pass membrane protein</topology>
    </subcellularLocation>
</comment>
<feature type="transmembrane region" description="Helical" evidence="8">
    <location>
        <begin position="161"/>
        <end position="183"/>
    </location>
</feature>
<feature type="transmembrane region" description="Helical" evidence="8">
    <location>
        <begin position="130"/>
        <end position="149"/>
    </location>
</feature>
<dbReference type="PANTHER" id="PTHR36115">
    <property type="entry name" value="PROLINE-RICH ANTIGEN HOMOLOG-RELATED"/>
    <property type="match status" value="1"/>
</dbReference>
<reference evidence="10 11" key="1">
    <citation type="submission" date="2018-01" db="EMBL/GenBank/DDBJ databases">
        <title>Arthrobacter sp. nov., from glaciers in China.</title>
        <authorList>
            <person name="Liu Q."/>
            <person name="Xin Y.-H."/>
        </authorList>
    </citation>
    <scope>NUCLEOTIDE SEQUENCE [LARGE SCALE GENOMIC DNA]</scope>
    <source>
        <strain evidence="10 11">HLT2-12-2</strain>
    </source>
</reference>
<evidence type="ECO:0000256" key="4">
    <source>
        <dbReference type="ARBA" id="ARBA00022692"/>
    </source>
</evidence>
<feature type="compositionally biased region" description="Low complexity" evidence="7">
    <location>
        <begin position="365"/>
        <end position="374"/>
    </location>
</feature>
<organism evidence="10 11">
    <name type="scientific">Arthrobacter glacialis</name>
    <dbReference type="NCBI Taxonomy" id="1664"/>
    <lineage>
        <taxon>Bacteria</taxon>
        <taxon>Bacillati</taxon>
        <taxon>Actinomycetota</taxon>
        <taxon>Actinomycetes</taxon>
        <taxon>Micrococcales</taxon>
        <taxon>Micrococcaceae</taxon>
        <taxon>Arthrobacter</taxon>
    </lineage>
</organism>
<comment type="caution">
    <text evidence="10">The sequence shown here is derived from an EMBL/GenBank/DDBJ whole genome shotgun (WGS) entry which is preliminary data.</text>
</comment>
<dbReference type="InterPro" id="IPR008984">
    <property type="entry name" value="SMAD_FHA_dom_sf"/>
</dbReference>
<dbReference type="Proteomes" id="UP000237061">
    <property type="component" value="Unassembled WGS sequence"/>
</dbReference>
<proteinExistence type="predicted"/>
<evidence type="ECO:0000256" key="8">
    <source>
        <dbReference type="SAM" id="Phobius"/>
    </source>
</evidence>
<feature type="compositionally biased region" description="Low complexity" evidence="7">
    <location>
        <begin position="322"/>
        <end position="336"/>
    </location>
</feature>
<protein>
    <recommendedName>
        <fullName evidence="9">FHA domain-containing protein</fullName>
    </recommendedName>
</protein>
<dbReference type="EMBL" id="PPXC01000002">
    <property type="protein sequence ID" value="POH75029.1"/>
    <property type="molecule type" value="Genomic_DNA"/>
</dbReference>
<feature type="compositionally biased region" description="Polar residues" evidence="7">
    <location>
        <begin position="308"/>
        <end position="320"/>
    </location>
</feature>
<name>A0A2S4A163_ARTGL</name>
<accession>A0A2S4A163</accession>
<evidence type="ECO:0000256" key="1">
    <source>
        <dbReference type="ARBA" id="ARBA00004651"/>
    </source>
</evidence>
<evidence type="ECO:0000259" key="9">
    <source>
        <dbReference type="PROSITE" id="PS50006"/>
    </source>
</evidence>
<evidence type="ECO:0000313" key="11">
    <source>
        <dbReference type="Proteomes" id="UP000237061"/>
    </source>
</evidence>
<keyword evidence="11" id="KW-1185">Reference proteome</keyword>
<keyword evidence="6 8" id="KW-0472">Membrane</keyword>
<evidence type="ECO:0000256" key="5">
    <source>
        <dbReference type="ARBA" id="ARBA00022989"/>
    </source>
</evidence>
<dbReference type="AlphaFoldDB" id="A0A2S4A163"/>
<dbReference type="PROSITE" id="PS50006">
    <property type="entry name" value="FHA_DOMAIN"/>
    <property type="match status" value="1"/>
</dbReference>
<feature type="region of interest" description="Disordered" evidence="7">
    <location>
        <begin position="291"/>
        <end position="403"/>
    </location>
</feature>